<dbReference type="Pfam" id="PF00196">
    <property type="entry name" value="GerE"/>
    <property type="match status" value="1"/>
</dbReference>
<dbReference type="SUPFAM" id="SSF46894">
    <property type="entry name" value="C-terminal effector domain of the bipartite response regulators"/>
    <property type="match status" value="1"/>
</dbReference>
<reference evidence="5 6" key="1">
    <citation type="submission" date="2020-08" db="EMBL/GenBank/DDBJ databases">
        <title>Genomic Encyclopedia of Type Strains, Phase IV (KMG-IV): sequencing the most valuable type-strain genomes for metagenomic binning, comparative biology and taxonomic classification.</title>
        <authorList>
            <person name="Goeker M."/>
        </authorList>
    </citation>
    <scope>NUCLEOTIDE SEQUENCE [LARGE SCALE GENOMIC DNA]</scope>
    <source>
        <strain evidence="5 6">YIM 65646</strain>
    </source>
</reference>
<dbReference type="InterPro" id="IPR027417">
    <property type="entry name" value="P-loop_NTPase"/>
</dbReference>
<dbReference type="InterPro" id="IPR036388">
    <property type="entry name" value="WH-like_DNA-bd_sf"/>
</dbReference>
<keyword evidence="6" id="KW-1185">Reference proteome</keyword>
<dbReference type="EMBL" id="JACHGT010000016">
    <property type="protein sequence ID" value="MBB6038373.1"/>
    <property type="molecule type" value="Genomic_DNA"/>
</dbReference>
<feature type="domain" description="HTH luxR-type" evidence="4">
    <location>
        <begin position="749"/>
        <end position="814"/>
    </location>
</feature>
<proteinExistence type="predicted"/>
<dbReference type="GO" id="GO:0006355">
    <property type="term" value="P:regulation of DNA-templated transcription"/>
    <property type="evidence" value="ECO:0007669"/>
    <property type="project" value="InterPro"/>
</dbReference>
<evidence type="ECO:0000259" key="4">
    <source>
        <dbReference type="PROSITE" id="PS50043"/>
    </source>
</evidence>
<keyword evidence="2 5" id="KW-0238">DNA-binding</keyword>
<gene>
    <name evidence="5" type="ORF">HNR73_006256</name>
</gene>
<dbReference type="PROSITE" id="PS50043">
    <property type="entry name" value="HTH_LUXR_2"/>
    <property type="match status" value="1"/>
</dbReference>
<protein>
    <submittedName>
        <fullName evidence="5">DNA-binding CsgD family transcriptional regulator</fullName>
    </submittedName>
</protein>
<comment type="caution">
    <text evidence="5">The sequence shown here is derived from an EMBL/GenBank/DDBJ whole genome shotgun (WGS) entry which is preliminary data.</text>
</comment>
<keyword evidence="3" id="KW-0804">Transcription</keyword>
<keyword evidence="1" id="KW-0805">Transcription regulation</keyword>
<dbReference type="PANTHER" id="PTHR44688:SF16">
    <property type="entry name" value="DNA-BINDING TRANSCRIPTIONAL ACTIVATOR DEVR_DOSR"/>
    <property type="match status" value="1"/>
</dbReference>
<accession>A0A841FUC8</accession>
<sequence length="816" mass="86242">MRSWPFEGRRHELATIRATFADPDVPALLLRAPAGFGKTRLAREAVDALDRHHAWVCGTRAARAIPLAAVATLPPEPAWAGREKSVLVVDDANLLDDASSAVIAGVVASGAAFALFTLRSGEPLADCLARLFKDDEAPVIDLPALSDAAIDRLIAHDTGGSIDRASHRRLRKGAWGNPLALRELLHGAVPGGLTELVAARLDGLDTATRRVVELVACGEPVPLAFLERLAGPKAVAAAEDSGLVVCERSDSRLHARLDHPLFGEVLRSRMAVARFRELHRALAGQLLATPMRRHGDTLLAALWQLEGGRIVRPGLVRDGAREAIGRAGLPLAERLARAYRDTVPGATADRLLAEILEYQGRGDEAAGLLVDEPPAQPAELLDWAIARSERLYWAGGDLAGADQALDAAGGHPTAEAQRAFMYFFAGRCEAAADAARRVLAHDDAEPRAAAWAAAAGTASLAFLGNPEQADAIRARGERLVARHAATLPWAWFQVGIGACLGALARGEAGTAAAIAADGYARASEQGVPMMVCGWALYGGIAATTRGDLALGDRLLSEAVTGFTAADTFRLLRCCLAAHAWVFALRGDGPRAKALMERADALGDRANEVFAPWIAGWRAWVSHADRDMRGAVAHARRAAELARAAGMPGVAALAAYDVLRLGGKPEQAPHGPEAVGTAMRAIAEGHGRRLADAAEAFARLGLWTHAAELAVTAVDAHRRTGHHGLAALAAARSAELRRHCPEVRTPLITMPDLGAALSVREREVALLAARYPSKEVATRLKIAVATVNNTLARVYAKLGINSRAQLRGLLGEDTGRG</sequence>
<dbReference type="SMART" id="SM00421">
    <property type="entry name" value="HTH_LUXR"/>
    <property type="match status" value="1"/>
</dbReference>
<evidence type="ECO:0000256" key="3">
    <source>
        <dbReference type="ARBA" id="ARBA00023163"/>
    </source>
</evidence>
<dbReference type="InterPro" id="IPR000792">
    <property type="entry name" value="Tscrpt_reg_LuxR_C"/>
</dbReference>
<organism evidence="5 6">
    <name type="scientific">Phytomonospora endophytica</name>
    <dbReference type="NCBI Taxonomy" id="714109"/>
    <lineage>
        <taxon>Bacteria</taxon>
        <taxon>Bacillati</taxon>
        <taxon>Actinomycetota</taxon>
        <taxon>Actinomycetes</taxon>
        <taxon>Micromonosporales</taxon>
        <taxon>Micromonosporaceae</taxon>
        <taxon>Phytomonospora</taxon>
    </lineage>
</organism>
<dbReference type="InterPro" id="IPR016032">
    <property type="entry name" value="Sig_transdc_resp-reg_C-effctor"/>
</dbReference>
<dbReference type="GO" id="GO:0003677">
    <property type="term" value="F:DNA binding"/>
    <property type="evidence" value="ECO:0007669"/>
    <property type="project" value="UniProtKB-KW"/>
</dbReference>
<dbReference type="SUPFAM" id="SSF52540">
    <property type="entry name" value="P-loop containing nucleoside triphosphate hydrolases"/>
    <property type="match status" value="1"/>
</dbReference>
<name>A0A841FUC8_9ACTN</name>
<dbReference type="CDD" id="cd06170">
    <property type="entry name" value="LuxR_C_like"/>
    <property type="match status" value="1"/>
</dbReference>
<evidence type="ECO:0000256" key="1">
    <source>
        <dbReference type="ARBA" id="ARBA00023015"/>
    </source>
</evidence>
<dbReference type="AlphaFoldDB" id="A0A841FUC8"/>
<evidence type="ECO:0000313" key="6">
    <source>
        <dbReference type="Proteomes" id="UP000548476"/>
    </source>
</evidence>
<evidence type="ECO:0000256" key="2">
    <source>
        <dbReference type="ARBA" id="ARBA00023125"/>
    </source>
</evidence>
<dbReference type="PANTHER" id="PTHR44688">
    <property type="entry name" value="DNA-BINDING TRANSCRIPTIONAL ACTIVATOR DEVR_DOSR"/>
    <property type="match status" value="1"/>
</dbReference>
<dbReference type="Proteomes" id="UP000548476">
    <property type="component" value="Unassembled WGS sequence"/>
</dbReference>
<evidence type="ECO:0000313" key="5">
    <source>
        <dbReference type="EMBL" id="MBB6038373.1"/>
    </source>
</evidence>
<dbReference type="Gene3D" id="1.10.10.10">
    <property type="entry name" value="Winged helix-like DNA-binding domain superfamily/Winged helix DNA-binding domain"/>
    <property type="match status" value="1"/>
</dbReference>
<dbReference type="RefSeq" id="WP_184791171.1">
    <property type="nucleotide sequence ID" value="NZ_BONT01000009.1"/>
</dbReference>